<reference evidence="2" key="1">
    <citation type="submission" date="2001-07" db="EMBL/GenBank/DDBJ databases">
        <title>Oryza sativa nipponbare(GA3) genomic DNA, chromosome 8, BAC clone:OJ1006_H01.</title>
        <authorList>
            <person name="Sasaki T."/>
            <person name="Matsumoto T."/>
            <person name="Yamamoto K."/>
        </authorList>
    </citation>
    <scope>NUCLEOTIDE SEQUENCE</scope>
</reference>
<proteinExistence type="predicted"/>
<dbReference type="EMBL" id="AP003799">
    <property type="protein sequence ID" value="BAC75828.1"/>
    <property type="molecule type" value="Genomic_DNA"/>
</dbReference>
<feature type="region of interest" description="Disordered" evidence="1">
    <location>
        <begin position="1"/>
        <end position="27"/>
    </location>
</feature>
<dbReference type="Proteomes" id="UP000000763">
    <property type="component" value="Chromosome 8"/>
</dbReference>
<sequence length="83" mass="8910">MFSSDAHPGRVTVGRESERGGWNGAGKSSALAAKEEVVVACFRKGKGKGVKWIRLDETKLVARGLGRQRSGKGDRQTAGHSWT</sequence>
<reference evidence="4" key="4">
    <citation type="journal article" date="2008" name="Nucleic Acids Res.">
        <title>The rice annotation project database (RAP-DB): 2008 update.</title>
        <authorList>
            <consortium name="The rice annotation project (RAP)"/>
        </authorList>
    </citation>
    <scope>GENOME REANNOTATION</scope>
    <source>
        <strain evidence="4">cv. Nipponbare</strain>
    </source>
</reference>
<gene>
    <name evidence="2" type="primary">OJ1006_H01.101</name>
    <name evidence="3" type="ORF">OJ1119_E09.25</name>
</gene>
<name>Q84QP2_ORYSJ</name>
<feature type="region of interest" description="Disordered" evidence="1">
    <location>
        <begin position="64"/>
        <end position="83"/>
    </location>
</feature>
<evidence type="ECO:0000313" key="2">
    <source>
        <dbReference type="EMBL" id="BAC75828.1"/>
    </source>
</evidence>
<organism evidence="2 4">
    <name type="scientific">Oryza sativa subsp. japonica</name>
    <name type="common">Rice</name>
    <dbReference type="NCBI Taxonomy" id="39947"/>
    <lineage>
        <taxon>Eukaryota</taxon>
        <taxon>Viridiplantae</taxon>
        <taxon>Streptophyta</taxon>
        <taxon>Embryophyta</taxon>
        <taxon>Tracheophyta</taxon>
        <taxon>Spermatophyta</taxon>
        <taxon>Magnoliopsida</taxon>
        <taxon>Liliopsida</taxon>
        <taxon>Poales</taxon>
        <taxon>Poaceae</taxon>
        <taxon>BOP clade</taxon>
        <taxon>Oryzoideae</taxon>
        <taxon>Oryzeae</taxon>
        <taxon>Oryzinae</taxon>
        <taxon>Oryza</taxon>
        <taxon>Oryza sativa</taxon>
    </lineage>
</organism>
<dbReference type="AlphaFoldDB" id="Q84QP2"/>
<accession>Q84QP2</accession>
<reference evidence="4" key="3">
    <citation type="journal article" date="2005" name="Nature">
        <title>The map-based sequence of the rice genome.</title>
        <authorList>
            <consortium name="International rice genome sequencing project (IRGSP)"/>
            <person name="Matsumoto T."/>
            <person name="Wu J."/>
            <person name="Kanamori H."/>
            <person name="Katayose Y."/>
            <person name="Fujisawa M."/>
            <person name="Namiki N."/>
            <person name="Mizuno H."/>
            <person name="Yamamoto K."/>
            <person name="Antonio B.A."/>
            <person name="Baba T."/>
            <person name="Sakata K."/>
            <person name="Nagamura Y."/>
            <person name="Aoki H."/>
            <person name="Arikawa K."/>
            <person name="Arita K."/>
            <person name="Bito T."/>
            <person name="Chiden Y."/>
            <person name="Fujitsuka N."/>
            <person name="Fukunaka R."/>
            <person name="Hamada M."/>
            <person name="Harada C."/>
            <person name="Hayashi A."/>
            <person name="Hijishita S."/>
            <person name="Honda M."/>
            <person name="Hosokawa S."/>
            <person name="Ichikawa Y."/>
            <person name="Idonuma A."/>
            <person name="Iijima M."/>
            <person name="Ikeda M."/>
            <person name="Ikeno M."/>
            <person name="Ito K."/>
            <person name="Ito S."/>
            <person name="Ito T."/>
            <person name="Ito Y."/>
            <person name="Ito Y."/>
            <person name="Iwabuchi A."/>
            <person name="Kamiya K."/>
            <person name="Karasawa W."/>
            <person name="Kurita K."/>
            <person name="Katagiri S."/>
            <person name="Kikuta A."/>
            <person name="Kobayashi H."/>
            <person name="Kobayashi N."/>
            <person name="Machita K."/>
            <person name="Maehara T."/>
            <person name="Masukawa M."/>
            <person name="Mizubayashi T."/>
            <person name="Mukai Y."/>
            <person name="Nagasaki H."/>
            <person name="Nagata Y."/>
            <person name="Naito S."/>
            <person name="Nakashima M."/>
            <person name="Nakama Y."/>
            <person name="Nakamichi Y."/>
            <person name="Nakamura M."/>
            <person name="Meguro A."/>
            <person name="Negishi M."/>
            <person name="Ohta I."/>
            <person name="Ohta T."/>
            <person name="Okamoto M."/>
            <person name="Ono N."/>
            <person name="Saji S."/>
            <person name="Sakaguchi M."/>
            <person name="Sakai K."/>
            <person name="Shibata M."/>
            <person name="Shimokawa T."/>
            <person name="Song J."/>
            <person name="Takazaki Y."/>
            <person name="Terasawa K."/>
            <person name="Tsugane M."/>
            <person name="Tsuji K."/>
            <person name="Ueda S."/>
            <person name="Waki K."/>
            <person name="Yamagata H."/>
            <person name="Yamamoto M."/>
            <person name="Yamamoto S."/>
            <person name="Yamane H."/>
            <person name="Yoshiki S."/>
            <person name="Yoshihara R."/>
            <person name="Yukawa K."/>
            <person name="Zhong H."/>
            <person name="Yano M."/>
            <person name="Yuan Q."/>
            <person name="Ouyang S."/>
            <person name="Liu J."/>
            <person name="Jones K.M."/>
            <person name="Gansberger K."/>
            <person name="Moffat K."/>
            <person name="Hill J."/>
            <person name="Bera J."/>
            <person name="Fadrosh D."/>
            <person name="Jin S."/>
            <person name="Johri S."/>
            <person name="Kim M."/>
            <person name="Overton L."/>
            <person name="Reardon M."/>
            <person name="Tsitrin T."/>
            <person name="Vuong H."/>
            <person name="Weaver B."/>
            <person name="Ciecko A."/>
            <person name="Tallon L."/>
            <person name="Jackson J."/>
            <person name="Pai G."/>
            <person name="Aken S.V."/>
            <person name="Utterback T."/>
            <person name="Reidmuller S."/>
            <person name="Feldblyum T."/>
            <person name="Hsiao J."/>
            <person name="Zismann V."/>
            <person name="Iobst S."/>
            <person name="de Vazeille A.R."/>
            <person name="Buell C.R."/>
            <person name="Ying K."/>
            <person name="Li Y."/>
            <person name="Lu T."/>
            <person name="Huang Y."/>
            <person name="Zhao Q."/>
            <person name="Feng Q."/>
            <person name="Zhang L."/>
            <person name="Zhu J."/>
            <person name="Weng Q."/>
            <person name="Mu J."/>
            <person name="Lu Y."/>
            <person name="Fan D."/>
            <person name="Liu Y."/>
            <person name="Guan J."/>
            <person name="Zhang Y."/>
            <person name="Yu S."/>
            <person name="Liu X."/>
            <person name="Zhang Y."/>
            <person name="Hong G."/>
            <person name="Han B."/>
            <person name="Choisne N."/>
            <person name="Demange N."/>
            <person name="Orjeda G."/>
            <person name="Samain S."/>
            <person name="Cattolico L."/>
            <person name="Pelletier E."/>
            <person name="Couloux A."/>
            <person name="Segurens B."/>
            <person name="Wincker P."/>
            <person name="D'Hont A."/>
            <person name="Scarpelli C."/>
            <person name="Weissenbach J."/>
            <person name="Salanoubat M."/>
            <person name="Quetier F."/>
            <person name="Yu Y."/>
            <person name="Kim H.R."/>
            <person name="Rambo T."/>
            <person name="Currie J."/>
            <person name="Collura K."/>
            <person name="Luo M."/>
            <person name="Yang T."/>
            <person name="Ammiraju J.S.S."/>
            <person name="Engler F."/>
            <person name="Soderlund C."/>
            <person name="Wing R.A."/>
            <person name="Palmer L.E."/>
            <person name="de la Bastide M."/>
            <person name="Spiegel L."/>
            <person name="Nascimento L."/>
            <person name="Zutavern T."/>
            <person name="O'Shaughnessy A."/>
            <person name="Dike S."/>
            <person name="Dedhia N."/>
            <person name="Preston R."/>
            <person name="Balija V."/>
            <person name="McCombie W.R."/>
            <person name="Chow T."/>
            <person name="Chen H."/>
            <person name="Chung M."/>
            <person name="Chen C."/>
            <person name="Shaw J."/>
            <person name="Wu H."/>
            <person name="Hsiao K."/>
            <person name="Chao Y."/>
            <person name="Chu M."/>
            <person name="Cheng C."/>
            <person name="Hour A."/>
            <person name="Lee P."/>
            <person name="Lin S."/>
            <person name="Lin Y."/>
            <person name="Liou J."/>
            <person name="Liu S."/>
            <person name="Hsing Y."/>
            <person name="Raghuvanshi S."/>
            <person name="Mohanty A."/>
            <person name="Bharti A.K."/>
            <person name="Gaur A."/>
            <person name="Gupta V."/>
            <person name="Kumar D."/>
            <person name="Ravi V."/>
            <person name="Vij S."/>
            <person name="Kapur A."/>
            <person name="Khurana P."/>
            <person name="Khurana P."/>
            <person name="Khurana J.P."/>
            <person name="Tyagi A.K."/>
            <person name="Gaikwad K."/>
            <person name="Singh A."/>
            <person name="Dalal V."/>
            <person name="Srivastava S."/>
            <person name="Dixit A."/>
            <person name="Pal A.K."/>
            <person name="Ghazi I.A."/>
            <person name="Yadav M."/>
            <person name="Pandit A."/>
            <person name="Bhargava A."/>
            <person name="Sureshbabu K."/>
            <person name="Batra K."/>
            <person name="Sharma T.R."/>
            <person name="Mohapatra T."/>
            <person name="Singh N.K."/>
            <person name="Messing J."/>
            <person name="Nelson A.B."/>
            <person name="Fuks G."/>
            <person name="Kavchok S."/>
            <person name="Keizer G."/>
            <person name="Linton E."/>
            <person name="Llaca V."/>
            <person name="Song R."/>
            <person name="Tanyolac B."/>
            <person name="Young S."/>
            <person name="Ho-Il K."/>
            <person name="Hahn J.H."/>
            <person name="Sangsakoo G."/>
            <person name="Vanavichit A."/>
            <person name="de Mattos Luiz.A.T."/>
            <person name="Zimmer P.D."/>
            <person name="Malone G."/>
            <person name="Dellagostin O."/>
            <person name="de Oliveira A.C."/>
            <person name="Bevan M."/>
            <person name="Bancroft I."/>
            <person name="Minx P."/>
            <person name="Cordum H."/>
            <person name="Wilson R."/>
            <person name="Cheng Z."/>
            <person name="Jin W."/>
            <person name="Jiang J."/>
            <person name="Leong S.A."/>
            <person name="Iwama H."/>
            <person name="Gojobori T."/>
            <person name="Itoh T."/>
            <person name="Niimura Y."/>
            <person name="Fujii Y."/>
            <person name="Habara T."/>
            <person name="Sakai H."/>
            <person name="Sato Y."/>
            <person name="Wilson G."/>
            <person name="Kumar K."/>
            <person name="McCouch S."/>
            <person name="Juretic N."/>
            <person name="Hoen D."/>
            <person name="Wright S."/>
            <person name="Bruskiewich R."/>
            <person name="Bureau T."/>
            <person name="Miyao A."/>
            <person name="Hirochika H."/>
            <person name="Nishikawa T."/>
            <person name="Kadowaki K."/>
            <person name="Sugiura M."/>
            <person name="Burr B."/>
            <person name="Sasaki T."/>
        </authorList>
    </citation>
    <scope>NUCLEOTIDE SEQUENCE [LARGE SCALE GENOMIC DNA]</scope>
    <source>
        <strain evidence="4">cv. Nipponbare</strain>
    </source>
</reference>
<evidence type="ECO:0000313" key="4">
    <source>
        <dbReference type="Proteomes" id="UP000000763"/>
    </source>
</evidence>
<evidence type="ECO:0000256" key="1">
    <source>
        <dbReference type="SAM" id="MobiDB-lite"/>
    </source>
</evidence>
<protein>
    <submittedName>
        <fullName evidence="2">Uncharacterized protein</fullName>
    </submittedName>
</protein>
<dbReference type="EMBL" id="AP003877">
    <property type="protein sequence ID" value="BAD03035.1"/>
    <property type="molecule type" value="Genomic_DNA"/>
</dbReference>
<evidence type="ECO:0000313" key="3">
    <source>
        <dbReference type="EMBL" id="BAD03035.1"/>
    </source>
</evidence>
<reference evidence="3" key="2">
    <citation type="submission" date="2001-07" db="EMBL/GenBank/DDBJ databases">
        <title>Oryza sativa nipponbare(GA3) genomic DNA, chromosome 8, BAC clone:OJ1119_E09.</title>
        <authorList>
            <person name="Sasaki T."/>
            <person name="Matsumoto T."/>
            <person name="Yamamoto K."/>
        </authorList>
    </citation>
    <scope>NUCLEOTIDE SEQUENCE</scope>
</reference>